<sequence>MNKQFLMMLIAVIFFARFTNAQDTLHLFGKRNDGSSEAKMPDQQGRNSNEIQTLTGPESHIGFYFGFTTGYSRIDGYDAVNAGASVALIANHSLAVGFSGKGFVSEPFRGEAGTAEKFNYAGGYGGLLIEPILFPKRPVHLSFPVLLGAGGVACNRVSGIYHPYDYDDFFIDDAEAFLIAEPGVEIEVNVARWLRMGMGVSYRIVSSFDSGDFVSGELDGFNGGLSLKVGLF</sequence>
<feature type="signal peptide" evidence="2">
    <location>
        <begin position="1"/>
        <end position="21"/>
    </location>
</feature>
<proteinExistence type="predicted"/>
<protein>
    <recommendedName>
        <fullName evidence="5">Outer membrane protein beta-barrel domain</fullName>
    </recommendedName>
</protein>
<dbReference type="AlphaFoldDB" id="A0A0S7BR50"/>
<keyword evidence="4" id="KW-1185">Reference proteome</keyword>
<dbReference type="OrthoDB" id="1122635at2"/>
<gene>
    <name evidence="3" type="ORF">TBC1_111288</name>
</gene>
<feature type="region of interest" description="Disordered" evidence="1">
    <location>
        <begin position="32"/>
        <end position="52"/>
    </location>
</feature>
<keyword evidence="2" id="KW-0732">Signal</keyword>
<evidence type="ECO:0000256" key="2">
    <source>
        <dbReference type="SAM" id="SignalP"/>
    </source>
</evidence>
<feature type="chain" id="PRO_5006633133" description="Outer membrane protein beta-barrel domain" evidence="2">
    <location>
        <begin position="22"/>
        <end position="232"/>
    </location>
</feature>
<reference evidence="3" key="1">
    <citation type="journal article" date="2015" name="Genome Announc.">
        <title>Draft Genome Sequence of Bacteroidales Strain TBC1, a Novel Isolate from a Methanogenic Wastewater Treatment System.</title>
        <authorList>
            <person name="Tourlousse D.M."/>
            <person name="Matsuura N."/>
            <person name="Sun L."/>
            <person name="Toyonaga M."/>
            <person name="Kuroda K."/>
            <person name="Ohashi A."/>
            <person name="Cruz R."/>
            <person name="Yamaguchi T."/>
            <person name="Sekiguchi Y."/>
        </authorList>
    </citation>
    <scope>NUCLEOTIDE SEQUENCE [LARGE SCALE GENOMIC DNA]</scope>
    <source>
        <strain evidence="3">TBC1</strain>
    </source>
</reference>
<dbReference type="EMBL" id="DF968182">
    <property type="protein sequence ID" value="GAP43146.1"/>
    <property type="molecule type" value="Genomic_DNA"/>
</dbReference>
<evidence type="ECO:0000256" key="1">
    <source>
        <dbReference type="SAM" id="MobiDB-lite"/>
    </source>
</evidence>
<organism evidence="3">
    <name type="scientific">Lentimicrobium saccharophilum</name>
    <dbReference type="NCBI Taxonomy" id="1678841"/>
    <lineage>
        <taxon>Bacteria</taxon>
        <taxon>Pseudomonadati</taxon>
        <taxon>Bacteroidota</taxon>
        <taxon>Bacteroidia</taxon>
        <taxon>Bacteroidales</taxon>
        <taxon>Lentimicrobiaceae</taxon>
        <taxon>Lentimicrobium</taxon>
    </lineage>
</organism>
<evidence type="ECO:0008006" key="5">
    <source>
        <dbReference type="Google" id="ProtNLM"/>
    </source>
</evidence>
<evidence type="ECO:0000313" key="3">
    <source>
        <dbReference type="EMBL" id="GAP43146.1"/>
    </source>
</evidence>
<dbReference type="Proteomes" id="UP000053091">
    <property type="component" value="Unassembled WGS sequence"/>
</dbReference>
<name>A0A0S7BR50_9BACT</name>
<accession>A0A0S7BR50</accession>
<dbReference type="RefSeq" id="WP_137305485.1">
    <property type="nucleotide sequence ID" value="NZ_DF968182.1"/>
</dbReference>
<evidence type="ECO:0000313" key="4">
    <source>
        <dbReference type="Proteomes" id="UP000053091"/>
    </source>
</evidence>